<sequence length="408" mass="43379">MSDSGKDKGGKPLSAATRLVQAGRRAEWTGMPGQPGGIVNPPVWRASTILYEDVAHLRSADVNDPHRLYYGRRGAPTSWALAEAITQMEPEAAGTMLYPSGVAAISGALLALLRPGDELLMVDSVYGPTRALCEGLLREMGITTRYYDPLIGSGIADLFHANTRAIFMESPGSLTFEVQDIPAIVAAARERGIITLLDNTWATPLLLPGLGMGVDVSILACTKYIVGHSDVMMGSVSANAALWPRIRQGAHTLGQMASPDDAWLALRGLRTLAVRLKHQGESALAIARWLSGRPEVARVLHPALPDCAGHDIFLRDFASGTGLFAFELAGGGERERAAFIDSLGLFGIGYSWGGYESLAIPVDLKGLRSATAPARGPLVRVNIGLEDVADLIADIEQALAVWKEAIGP</sequence>
<dbReference type="Pfam" id="PF01053">
    <property type="entry name" value="Cys_Met_Meta_PP"/>
    <property type="match status" value="1"/>
</dbReference>
<evidence type="ECO:0000256" key="8">
    <source>
        <dbReference type="RuleBase" id="RU362118"/>
    </source>
</evidence>
<dbReference type="RefSeq" id="WP_184156683.1">
    <property type="nucleotide sequence ID" value="NZ_JACHKA010000001.1"/>
</dbReference>
<dbReference type="SUPFAM" id="SSF53383">
    <property type="entry name" value="PLP-dependent transferases"/>
    <property type="match status" value="1"/>
</dbReference>
<evidence type="ECO:0000256" key="3">
    <source>
        <dbReference type="ARBA" id="ARBA00022898"/>
    </source>
</evidence>
<dbReference type="Gene3D" id="3.40.640.10">
    <property type="entry name" value="Type I PLP-dependent aspartate aminotransferase-like (Major domain)"/>
    <property type="match status" value="1"/>
</dbReference>
<dbReference type="GO" id="GO:0016829">
    <property type="term" value="F:lyase activity"/>
    <property type="evidence" value="ECO:0007669"/>
    <property type="project" value="UniProtKB-KW"/>
</dbReference>
<comment type="caution">
    <text evidence="9">The sequence shown here is derived from an EMBL/GenBank/DDBJ whole genome shotgun (WGS) entry which is preliminary data.</text>
</comment>
<evidence type="ECO:0000313" key="10">
    <source>
        <dbReference type="Proteomes" id="UP001138540"/>
    </source>
</evidence>
<evidence type="ECO:0000256" key="4">
    <source>
        <dbReference type="ARBA" id="ARBA00023239"/>
    </source>
</evidence>
<evidence type="ECO:0000256" key="2">
    <source>
        <dbReference type="ARBA" id="ARBA00009077"/>
    </source>
</evidence>
<reference evidence="9 10" key="1">
    <citation type="submission" date="2020-08" db="EMBL/GenBank/DDBJ databases">
        <title>Exploring microbial biodiversity for novel pathways involved in the catabolism of aromatic compounds derived from lignin.</title>
        <authorList>
            <person name="Elkins J."/>
        </authorList>
    </citation>
    <scope>NUCLEOTIDE SEQUENCE [LARGE SCALE GENOMIC DNA]</scope>
    <source>
        <strain evidence="9 10">B1D3A</strain>
    </source>
</reference>
<dbReference type="PANTHER" id="PTHR43500">
    <property type="entry name" value="CYSTATHIONINE BETA-LYASE-RELATED"/>
    <property type="match status" value="1"/>
</dbReference>
<dbReference type="InterPro" id="IPR015421">
    <property type="entry name" value="PyrdxlP-dep_Trfase_major"/>
</dbReference>
<keyword evidence="3 8" id="KW-0663">Pyridoxal phosphate</keyword>
<evidence type="ECO:0000256" key="5">
    <source>
        <dbReference type="ARBA" id="ARBA00046315"/>
    </source>
</evidence>
<evidence type="ECO:0000256" key="6">
    <source>
        <dbReference type="ARBA" id="ARBA00047517"/>
    </source>
</evidence>
<keyword evidence="4 9" id="KW-0456">Lyase</keyword>
<comment type="pathway">
    <text evidence="5">Amino-acid biosynthesis; L-methionine biosynthesis via de novo pathway; L-homocysteine from L-cystathionine: step 1/1.</text>
</comment>
<dbReference type="InterPro" id="IPR006233">
    <property type="entry name" value="Cys_b_lyase_bac"/>
</dbReference>
<dbReference type="InterPro" id="IPR054542">
    <property type="entry name" value="Cys_met_metab_PP"/>
</dbReference>
<keyword evidence="10" id="KW-1185">Reference proteome</keyword>
<dbReference type="InterPro" id="IPR015424">
    <property type="entry name" value="PyrdxlP-dep_Trfase"/>
</dbReference>
<comment type="similarity">
    <text evidence="2 8">Belongs to the trans-sulfuration enzymes family.</text>
</comment>
<dbReference type="EMBL" id="JACHKA010000001">
    <property type="protein sequence ID" value="MBB5987961.1"/>
    <property type="molecule type" value="Genomic_DNA"/>
</dbReference>
<name>A0ABR6NL04_9SPHN</name>
<evidence type="ECO:0000256" key="7">
    <source>
        <dbReference type="ARBA" id="ARBA00047625"/>
    </source>
</evidence>
<dbReference type="InterPro" id="IPR000277">
    <property type="entry name" value="Cys/Met-Metab_PyrdxlP-dep_enz"/>
</dbReference>
<evidence type="ECO:0000256" key="1">
    <source>
        <dbReference type="ARBA" id="ARBA00001933"/>
    </source>
</evidence>
<gene>
    <name evidence="9" type="ORF">HNP60_003935</name>
</gene>
<proteinExistence type="inferred from homology"/>
<dbReference type="PANTHER" id="PTHR43500:SF1">
    <property type="entry name" value="CYSTATHIONINE BETA-LYASE-RELATED"/>
    <property type="match status" value="1"/>
</dbReference>
<dbReference type="PROSITE" id="PS00868">
    <property type="entry name" value="CYS_MET_METAB_PP"/>
    <property type="match status" value="1"/>
</dbReference>
<comment type="catalytic activity">
    <reaction evidence="7">
        <text>an S-substituted L-cysteine + H2O = a thiol + pyruvate + NH4(+)</text>
        <dbReference type="Rhea" id="RHEA:18121"/>
        <dbReference type="ChEBI" id="CHEBI:15361"/>
        <dbReference type="ChEBI" id="CHEBI:15377"/>
        <dbReference type="ChEBI" id="CHEBI:28938"/>
        <dbReference type="ChEBI" id="CHEBI:29256"/>
        <dbReference type="ChEBI" id="CHEBI:58717"/>
        <dbReference type="EC" id="4.4.1.13"/>
    </reaction>
</comment>
<protein>
    <submittedName>
        <fullName evidence="9">Cystathionine beta-lyase</fullName>
        <ecNumber evidence="9">4.4.1.8</ecNumber>
    </submittedName>
</protein>
<dbReference type="Gene3D" id="3.90.1150.10">
    <property type="entry name" value="Aspartate Aminotransferase, domain 1"/>
    <property type="match status" value="1"/>
</dbReference>
<dbReference type="NCBIfam" id="TIGR01324">
    <property type="entry name" value="cysta_beta_ly_B"/>
    <property type="match status" value="1"/>
</dbReference>
<comment type="catalytic activity">
    <reaction evidence="6">
        <text>L,L-cystathionine + H2O = L-homocysteine + pyruvate + NH4(+)</text>
        <dbReference type="Rhea" id="RHEA:13965"/>
        <dbReference type="ChEBI" id="CHEBI:15361"/>
        <dbReference type="ChEBI" id="CHEBI:15377"/>
        <dbReference type="ChEBI" id="CHEBI:28938"/>
        <dbReference type="ChEBI" id="CHEBI:58161"/>
        <dbReference type="ChEBI" id="CHEBI:58199"/>
    </reaction>
</comment>
<evidence type="ECO:0000313" key="9">
    <source>
        <dbReference type="EMBL" id="MBB5987961.1"/>
    </source>
</evidence>
<organism evidence="9 10">
    <name type="scientific">Sphingobium lignivorans</name>
    <dbReference type="NCBI Taxonomy" id="2735886"/>
    <lineage>
        <taxon>Bacteria</taxon>
        <taxon>Pseudomonadati</taxon>
        <taxon>Pseudomonadota</taxon>
        <taxon>Alphaproteobacteria</taxon>
        <taxon>Sphingomonadales</taxon>
        <taxon>Sphingomonadaceae</taxon>
        <taxon>Sphingobium</taxon>
    </lineage>
</organism>
<accession>A0ABR6NL04</accession>
<dbReference type="Proteomes" id="UP001138540">
    <property type="component" value="Unassembled WGS sequence"/>
</dbReference>
<dbReference type="InterPro" id="IPR015422">
    <property type="entry name" value="PyrdxlP-dep_Trfase_small"/>
</dbReference>
<comment type="cofactor">
    <cofactor evidence="1 8">
        <name>pyridoxal 5'-phosphate</name>
        <dbReference type="ChEBI" id="CHEBI:597326"/>
    </cofactor>
</comment>
<dbReference type="EC" id="4.4.1.8" evidence="9"/>
<dbReference type="PIRSF" id="PIRSF001434">
    <property type="entry name" value="CGS"/>
    <property type="match status" value="1"/>
</dbReference>